<evidence type="ECO:0000256" key="1">
    <source>
        <dbReference type="ARBA" id="ARBA00008668"/>
    </source>
</evidence>
<comment type="similarity">
    <text evidence="1">Belongs to the 'GDSL' lipolytic enzyme family.</text>
</comment>
<feature type="domain" description="SGNH hydrolase-type esterase" evidence="4">
    <location>
        <begin position="320"/>
        <end position="496"/>
    </location>
</feature>
<dbReference type="InterPro" id="IPR001087">
    <property type="entry name" value="GDSL"/>
</dbReference>
<organism evidence="5 7">
    <name type="scientific">Phocaeicola plebeius</name>
    <dbReference type="NCBI Taxonomy" id="310297"/>
    <lineage>
        <taxon>Bacteria</taxon>
        <taxon>Pseudomonadati</taxon>
        <taxon>Bacteroidota</taxon>
        <taxon>Bacteroidia</taxon>
        <taxon>Bacteroidales</taxon>
        <taxon>Bacteroidaceae</taxon>
        <taxon>Phocaeicola</taxon>
    </lineage>
</organism>
<sequence>MKKHIMWGVWLLGATCFSFSAYAQNKVKAPMEDVNQVVDLTLDSLNKAKTARPVAGSTRKGNNPVLFLVGNSTMRTGTLGNGNNGQWGWGYFFHEYFDENKITVENHALGGTSSRTFYTHLWKDVLKGVKKGDWVIIELGHNDNGPYDSGRARASIPGIGKDSLEVTIKETGVKETVYTYGEYMRRYIREVKAKGAHPILFSLTPRNAWEDKDSTIITRVNKTFGLWAKQVAKKEHVPFIDLNEITARKFETFGKEKVKYMFYLDRIHTSVFGARVNAESAAEGIREYKKLELARYLKPVEQDTVTGSTRKKGCPVLFTIGDSTVRNQDKDENGQWGWGSVIAELFDLNRISVENCAKAGRSARTYLEEGRWDKVYDALQPGDFVLIQFGHNDAGAINTGKARAELPGAGEESKVFLMEATKTYDVVYTFGWYLRKFIRDAQEKGAIPIVLSHTPRNMWDNNEIQRNTTSFGKWTREAAEATGAYFIDLNKLSADKLQQIGYEQGLKYVAPYFCKDHTHTSLKGAHLNAQSIADGLKETDCTLKNYLK</sequence>
<dbReference type="InterPro" id="IPR013830">
    <property type="entry name" value="SGNH_hydro"/>
</dbReference>
<dbReference type="EMBL" id="QSTF01000017">
    <property type="protein sequence ID" value="RGM40369.1"/>
    <property type="molecule type" value="Genomic_DNA"/>
</dbReference>
<dbReference type="Proteomes" id="UP000260780">
    <property type="component" value="Unassembled WGS sequence"/>
</dbReference>
<dbReference type="Pfam" id="PF13472">
    <property type="entry name" value="Lipase_GDSL_2"/>
    <property type="match status" value="1"/>
</dbReference>
<evidence type="ECO:0000256" key="3">
    <source>
        <dbReference type="SAM" id="SignalP"/>
    </source>
</evidence>
<dbReference type="Gene3D" id="3.40.50.1110">
    <property type="entry name" value="SGNH hydrolase"/>
    <property type="match status" value="2"/>
</dbReference>
<dbReference type="Proteomes" id="UP000283485">
    <property type="component" value="Unassembled WGS sequence"/>
</dbReference>
<feature type="chain" id="PRO_5036081134" evidence="3">
    <location>
        <begin position="24"/>
        <end position="548"/>
    </location>
</feature>
<dbReference type="STRING" id="310297.BHV76_07300"/>
<feature type="signal peptide" evidence="3">
    <location>
        <begin position="1"/>
        <end position="23"/>
    </location>
</feature>
<dbReference type="Pfam" id="PF00657">
    <property type="entry name" value="Lipase_GDSL"/>
    <property type="match status" value="1"/>
</dbReference>
<keyword evidence="3" id="KW-0732">Signal</keyword>
<evidence type="ECO:0000313" key="5">
    <source>
        <dbReference type="EMBL" id="RGM40369.1"/>
    </source>
</evidence>
<dbReference type="CDD" id="cd01821">
    <property type="entry name" value="Rhamnogalacturan_acetylesterase_like"/>
    <property type="match status" value="2"/>
</dbReference>
<gene>
    <name evidence="6" type="ORF">DW653_04885</name>
    <name evidence="5" type="ORF">DXC17_08225</name>
</gene>
<comment type="caution">
    <text evidence="5">The sequence shown here is derived from an EMBL/GenBank/DDBJ whole genome shotgun (WGS) entry which is preliminary data.</text>
</comment>
<evidence type="ECO:0000256" key="2">
    <source>
        <dbReference type="ARBA" id="ARBA00022801"/>
    </source>
</evidence>
<dbReference type="InterPro" id="IPR036514">
    <property type="entry name" value="SGNH_hydro_sf"/>
</dbReference>
<dbReference type="SUPFAM" id="SSF52266">
    <property type="entry name" value="SGNH hydrolase"/>
    <property type="match status" value="2"/>
</dbReference>
<dbReference type="RefSeq" id="WP_117747861.1">
    <property type="nucleotide sequence ID" value="NZ_CATVWJ010000006.1"/>
</dbReference>
<evidence type="ECO:0000313" key="6">
    <source>
        <dbReference type="EMBL" id="RHF92098.1"/>
    </source>
</evidence>
<dbReference type="PANTHER" id="PTHR43695:SF1">
    <property type="entry name" value="RHAMNOGALACTURONAN ACETYLESTERASE"/>
    <property type="match status" value="1"/>
</dbReference>
<proteinExistence type="inferred from homology"/>
<dbReference type="EMBL" id="QRHQ01000006">
    <property type="protein sequence ID" value="RHF92098.1"/>
    <property type="molecule type" value="Genomic_DNA"/>
</dbReference>
<dbReference type="GO" id="GO:0016788">
    <property type="term" value="F:hydrolase activity, acting on ester bonds"/>
    <property type="evidence" value="ECO:0007669"/>
    <property type="project" value="InterPro"/>
</dbReference>
<name>A0A3E4WDS9_9BACT</name>
<accession>A0A3E4WDS9</accession>
<evidence type="ECO:0000313" key="8">
    <source>
        <dbReference type="Proteomes" id="UP000283485"/>
    </source>
</evidence>
<keyword evidence="2" id="KW-0378">Hydrolase</keyword>
<dbReference type="PANTHER" id="PTHR43695">
    <property type="entry name" value="PUTATIVE (AFU_ORTHOLOGUE AFUA_2G17250)-RELATED"/>
    <property type="match status" value="1"/>
</dbReference>
<dbReference type="AlphaFoldDB" id="A0A3E4WDS9"/>
<reference evidence="7 8" key="1">
    <citation type="submission" date="2018-08" db="EMBL/GenBank/DDBJ databases">
        <title>A genome reference for cultivated species of the human gut microbiota.</title>
        <authorList>
            <person name="Zou Y."/>
            <person name="Xue W."/>
            <person name="Luo G."/>
        </authorList>
    </citation>
    <scope>NUCLEOTIDE SEQUENCE [LARGE SCALE GENOMIC DNA]</scope>
    <source>
        <strain evidence="6 8">AM23-23</strain>
        <strain evidence="5 7">OM08-14</strain>
    </source>
</reference>
<evidence type="ECO:0000259" key="4">
    <source>
        <dbReference type="Pfam" id="PF13472"/>
    </source>
</evidence>
<dbReference type="InterPro" id="IPR037459">
    <property type="entry name" value="RhgT-like"/>
</dbReference>
<protein>
    <submittedName>
        <fullName evidence="5">Rhamnogalacturonan acetylesterase</fullName>
    </submittedName>
</protein>
<evidence type="ECO:0000313" key="7">
    <source>
        <dbReference type="Proteomes" id="UP000260780"/>
    </source>
</evidence>